<evidence type="ECO:0000259" key="10">
    <source>
        <dbReference type="Pfam" id="PF08501"/>
    </source>
</evidence>
<dbReference type="Pfam" id="PF18317">
    <property type="entry name" value="SDH_C"/>
    <property type="match status" value="1"/>
</dbReference>
<dbReference type="GO" id="GO:0009073">
    <property type="term" value="P:aromatic amino acid family biosynthetic process"/>
    <property type="evidence" value="ECO:0007669"/>
    <property type="project" value="UniProtKB-KW"/>
</dbReference>
<dbReference type="GO" id="GO:0004764">
    <property type="term" value="F:shikimate 3-dehydrogenase (NADP+) activity"/>
    <property type="evidence" value="ECO:0007669"/>
    <property type="project" value="UniProtKB-UniRule"/>
</dbReference>
<comment type="catalytic activity">
    <reaction evidence="7 8">
        <text>shikimate + NADP(+) = 3-dehydroshikimate + NADPH + H(+)</text>
        <dbReference type="Rhea" id="RHEA:17737"/>
        <dbReference type="ChEBI" id="CHEBI:15378"/>
        <dbReference type="ChEBI" id="CHEBI:16630"/>
        <dbReference type="ChEBI" id="CHEBI:36208"/>
        <dbReference type="ChEBI" id="CHEBI:57783"/>
        <dbReference type="ChEBI" id="CHEBI:58349"/>
        <dbReference type="EC" id="1.1.1.25"/>
    </reaction>
</comment>
<feature type="binding site" evidence="8">
    <location>
        <position position="244"/>
    </location>
    <ligand>
        <name>shikimate</name>
        <dbReference type="ChEBI" id="CHEBI:36208"/>
    </ligand>
</feature>
<feature type="binding site" evidence="8">
    <location>
        <position position="132"/>
    </location>
    <ligand>
        <name>shikimate</name>
        <dbReference type="ChEBI" id="CHEBI:36208"/>
    </ligand>
</feature>
<feature type="binding site" evidence="8">
    <location>
        <begin position="44"/>
        <end position="46"/>
    </location>
    <ligand>
        <name>shikimate</name>
        <dbReference type="ChEBI" id="CHEBI:36208"/>
    </ligand>
</feature>
<feature type="binding site" evidence="8">
    <location>
        <position position="272"/>
    </location>
    <ligand>
        <name>shikimate</name>
        <dbReference type="ChEBI" id="CHEBI:36208"/>
    </ligand>
</feature>
<accession>A0A0D6MHW0</accession>
<keyword evidence="6 8" id="KW-0057">Aromatic amino acid biosynthesis</keyword>
<feature type="binding site" evidence="8">
    <location>
        <begin position="155"/>
        <end position="159"/>
    </location>
    <ligand>
        <name>NADP(+)</name>
        <dbReference type="ChEBI" id="CHEBI:58349"/>
    </ligand>
</feature>
<evidence type="ECO:0000259" key="11">
    <source>
        <dbReference type="Pfam" id="PF18317"/>
    </source>
</evidence>
<dbReference type="EMBL" id="BALE01000009">
    <property type="protein sequence ID" value="GAN53222.1"/>
    <property type="molecule type" value="Genomic_DNA"/>
</dbReference>
<dbReference type="AlphaFoldDB" id="A0A0D6MHW0"/>
<keyword evidence="3 8" id="KW-0028">Amino-acid biosynthesis</keyword>
<dbReference type="InterPro" id="IPR041121">
    <property type="entry name" value="SDH_C"/>
</dbReference>
<keyword evidence="13" id="KW-1185">Reference proteome</keyword>
<dbReference type="InterPro" id="IPR011342">
    <property type="entry name" value="Shikimate_DH"/>
</dbReference>
<dbReference type="Pfam" id="PF08501">
    <property type="entry name" value="Shikimate_dh_N"/>
    <property type="match status" value="1"/>
</dbReference>
<dbReference type="EC" id="1.1.1.25" evidence="2 8"/>
<dbReference type="GO" id="GO:0008652">
    <property type="term" value="P:amino acid biosynthetic process"/>
    <property type="evidence" value="ECO:0007669"/>
    <property type="project" value="UniProtKB-KW"/>
</dbReference>
<evidence type="ECO:0000313" key="12">
    <source>
        <dbReference type="EMBL" id="GAN53222.1"/>
    </source>
</evidence>
<comment type="caution">
    <text evidence="12">The sequence shown here is derived from an EMBL/GenBank/DDBJ whole genome shotgun (WGS) entry which is preliminary data.</text>
</comment>
<dbReference type="InterPro" id="IPR006151">
    <property type="entry name" value="Shikm_DH/Glu-tRNA_Rdtase"/>
</dbReference>
<organism evidence="12 13">
    <name type="scientific">Tanticharoenia sakaeratensis NBRC 103193</name>
    <dbReference type="NCBI Taxonomy" id="1231623"/>
    <lineage>
        <taxon>Bacteria</taxon>
        <taxon>Pseudomonadati</taxon>
        <taxon>Pseudomonadota</taxon>
        <taxon>Alphaproteobacteria</taxon>
        <taxon>Acetobacterales</taxon>
        <taxon>Acetobacteraceae</taxon>
        <taxon>Tanticharoenia</taxon>
    </lineage>
</organism>
<dbReference type="GO" id="GO:0019632">
    <property type="term" value="P:shikimate metabolic process"/>
    <property type="evidence" value="ECO:0007669"/>
    <property type="project" value="InterPro"/>
</dbReference>
<keyword evidence="4 8" id="KW-0521">NADP</keyword>
<dbReference type="CDD" id="cd01065">
    <property type="entry name" value="NAD_bind_Shikimate_DH"/>
    <property type="match status" value="1"/>
</dbReference>
<dbReference type="STRING" id="1231623.Tasa_009_017"/>
<dbReference type="Pfam" id="PF01488">
    <property type="entry name" value="Shikimate_DH"/>
    <property type="match status" value="1"/>
</dbReference>
<feature type="binding site" evidence="8">
    <location>
        <position position="242"/>
    </location>
    <ligand>
        <name>NADP(+)</name>
        <dbReference type="ChEBI" id="CHEBI:58349"/>
    </ligand>
</feature>
<evidence type="ECO:0000256" key="1">
    <source>
        <dbReference type="ARBA" id="ARBA00004871"/>
    </source>
</evidence>
<dbReference type="InterPro" id="IPR046346">
    <property type="entry name" value="Aminoacid_DH-like_N_sf"/>
</dbReference>
<feature type="active site" description="Proton acceptor" evidence="8">
    <location>
        <position position="95"/>
    </location>
</feature>
<name>A0A0D6MHW0_9PROT</name>
<feature type="binding site" evidence="8">
    <location>
        <position position="265"/>
    </location>
    <ligand>
        <name>NADP(+)</name>
        <dbReference type="ChEBI" id="CHEBI:58349"/>
    </ligand>
</feature>
<dbReference type="UniPathway" id="UPA00053">
    <property type="reaction ID" value="UER00087"/>
</dbReference>
<feature type="domain" description="Quinate/shikimate 5-dehydrogenase/glutamyl-tRNA reductase" evidence="9">
    <location>
        <begin position="149"/>
        <end position="217"/>
    </location>
</feature>
<feature type="domain" description="SDH C-terminal" evidence="11">
    <location>
        <begin position="265"/>
        <end position="295"/>
    </location>
</feature>
<evidence type="ECO:0000256" key="7">
    <source>
        <dbReference type="ARBA" id="ARBA00049442"/>
    </source>
</evidence>
<dbReference type="Gene3D" id="3.40.50.720">
    <property type="entry name" value="NAD(P)-binding Rossmann-like Domain"/>
    <property type="match status" value="1"/>
</dbReference>
<dbReference type="InterPro" id="IPR022893">
    <property type="entry name" value="Shikimate_DH_fam"/>
</dbReference>
<evidence type="ECO:0000259" key="9">
    <source>
        <dbReference type="Pfam" id="PF01488"/>
    </source>
</evidence>
<dbReference type="GO" id="GO:0009423">
    <property type="term" value="P:chorismate biosynthetic process"/>
    <property type="evidence" value="ECO:0007669"/>
    <property type="project" value="UniProtKB-UniRule"/>
</dbReference>
<evidence type="ECO:0000313" key="13">
    <source>
        <dbReference type="Proteomes" id="UP000032679"/>
    </source>
</evidence>
<feature type="domain" description="Shikimate dehydrogenase substrate binding N-terminal" evidence="10">
    <location>
        <begin position="36"/>
        <end position="118"/>
    </location>
</feature>
<comment type="subunit">
    <text evidence="8">Homodimer.</text>
</comment>
<dbReference type="HAMAP" id="MF_00222">
    <property type="entry name" value="Shikimate_DH_AroE"/>
    <property type="match status" value="1"/>
</dbReference>
<proteinExistence type="inferred from homology"/>
<keyword evidence="5 8" id="KW-0560">Oxidoreductase</keyword>
<feature type="binding site" evidence="8">
    <location>
        <begin position="178"/>
        <end position="183"/>
    </location>
    <ligand>
        <name>NADP(+)</name>
        <dbReference type="ChEBI" id="CHEBI:58349"/>
    </ligand>
</feature>
<gene>
    <name evidence="8" type="primary">aroE</name>
    <name evidence="12" type="ORF">Tasa_009_017</name>
</gene>
<dbReference type="PANTHER" id="PTHR21089:SF1">
    <property type="entry name" value="BIFUNCTIONAL 3-DEHYDROQUINATE DEHYDRATASE_SHIKIMATE DEHYDROGENASE, CHLOROPLASTIC"/>
    <property type="match status" value="1"/>
</dbReference>
<feature type="binding site" evidence="8">
    <location>
        <position position="116"/>
    </location>
    <ligand>
        <name>shikimate</name>
        <dbReference type="ChEBI" id="CHEBI:36208"/>
    </ligand>
</feature>
<dbReference type="InterPro" id="IPR013708">
    <property type="entry name" value="Shikimate_DH-bd_N"/>
</dbReference>
<feature type="binding site" evidence="8">
    <location>
        <position position="91"/>
    </location>
    <ligand>
        <name>shikimate</name>
        <dbReference type="ChEBI" id="CHEBI:36208"/>
    </ligand>
</feature>
<reference evidence="12 13" key="1">
    <citation type="submission" date="2012-10" db="EMBL/GenBank/DDBJ databases">
        <title>Genome sequencing of Tanticharoenia sakaeratensis NBRC 103193.</title>
        <authorList>
            <person name="Azuma Y."/>
            <person name="Hadano H."/>
            <person name="Hirakawa H."/>
            <person name="Matsushita K."/>
        </authorList>
    </citation>
    <scope>NUCLEOTIDE SEQUENCE [LARGE SCALE GENOMIC DNA]</scope>
    <source>
        <strain evidence="12 13">NBRC 103193</strain>
    </source>
</reference>
<comment type="caution">
    <text evidence="8">Lacks conserved residue(s) required for the propagation of feature annotation.</text>
</comment>
<protein>
    <recommendedName>
        <fullName evidence="2 8">Shikimate dehydrogenase (NADP(+))</fullName>
        <shortName evidence="8">SDH</shortName>
        <ecNumber evidence="2 8">1.1.1.25</ecNumber>
    </recommendedName>
</protein>
<evidence type="ECO:0000256" key="2">
    <source>
        <dbReference type="ARBA" id="ARBA00012962"/>
    </source>
</evidence>
<dbReference type="SUPFAM" id="SSF51735">
    <property type="entry name" value="NAD(P)-binding Rossmann-fold domains"/>
    <property type="match status" value="1"/>
</dbReference>
<dbReference type="Gene3D" id="3.40.50.10860">
    <property type="entry name" value="Leucine Dehydrogenase, chain A, domain 1"/>
    <property type="match status" value="1"/>
</dbReference>
<evidence type="ECO:0000256" key="3">
    <source>
        <dbReference type="ARBA" id="ARBA00022605"/>
    </source>
</evidence>
<dbReference type="PANTHER" id="PTHR21089">
    <property type="entry name" value="SHIKIMATE DEHYDROGENASE"/>
    <property type="match status" value="1"/>
</dbReference>
<dbReference type="NCBIfam" id="TIGR00507">
    <property type="entry name" value="aroE"/>
    <property type="match status" value="1"/>
</dbReference>
<dbReference type="InterPro" id="IPR036291">
    <property type="entry name" value="NAD(P)-bd_dom_sf"/>
</dbReference>
<dbReference type="GO" id="GO:0050661">
    <property type="term" value="F:NADP binding"/>
    <property type="evidence" value="ECO:0007669"/>
    <property type="project" value="InterPro"/>
</dbReference>
<evidence type="ECO:0000256" key="6">
    <source>
        <dbReference type="ARBA" id="ARBA00023141"/>
    </source>
</evidence>
<sequence>MCMGGPARASAADRLGAFLRDARLMPIRGTTRLAGVIGWPVKHSRSPLLHNHWCAHYAIDGAYVPLAVRPDDLGTALKGLCAAGFAGVNLTIPHKEAALSLMDRMDRSAERAGAVNTVVFAADGETVGLCSDGTGFVANLDAHGVSPKGRVLVLGAGGAARAVVAALLDRGCEVTITNRTAARAIELREALDAHDTLPWDAWPEALGDFDLLVNTTSLGMDGHGNAVFDLGQASSGLSVADIVYVPRQTPLLAAAEARGLRGVNGLGMLAHQAVIGFEAWFGVRPDVDAATMALLDADL</sequence>
<comment type="similarity">
    <text evidence="8">Belongs to the shikimate dehydrogenase family.</text>
</comment>
<dbReference type="GO" id="GO:0005829">
    <property type="term" value="C:cytosol"/>
    <property type="evidence" value="ECO:0007669"/>
    <property type="project" value="TreeGrafter"/>
</dbReference>
<comment type="function">
    <text evidence="8">Involved in the biosynthesis of the chorismate, which leads to the biosynthesis of aromatic amino acids. Catalyzes the reversible NADPH linked reduction of 3-dehydroshikimate (DHSA) to yield shikimate (SA).</text>
</comment>
<comment type="pathway">
    <text evidence="1 8">Metabolic intermediate biosynthesis; chorismate biosynthesis; chorismate from D-erythrose 4-phosphate and phosphoenolpyruvate: step 4/7.</text>
</comment>
<evidence type="ECO:0000256" key="5">
    <source>
        <dbReference type="ARBA" id="ARBA00023002"/>
    </source>
</evidence>
<evidence type="ECO:0000256" key="4">
    <source>
        <dbReference type="ARBA" id="ARBA00022857"/>
    </source>
</evidence>
<dbReference type="SUPFAM" id="SSF53223">
    <property type="entry name" value="Aminoacid dehydrogenase-like, N-terminal domain"/>
    <property type="match status" value="1"/>
</dbReference>
<evidence type="ECO:0000256" key="8">
    <source>
        <dbReference type="HAMAP-Rule" id="MF_00222"/>
    </source>
</evidence>
<dbReference type="NCBIfam" id="NF001312">
    <property type="entry name" value="PRK00258.1-4"/>
    <property type="match status" value="1"/>
</dbReference>
<dbReference type="Proteomes" id="UP000032679">
    <property type="component" value="Unassembled WGS sequence"/>
</dbReference>